<evidence type="ECO:0000256" key="6">
    <source>
        <dbReference type="ARBA" id="ARBA00022792"/>
    </source>
</evidence>
<evidence type="ECO:0000256" key="2">
    <source>
        <dbReference type="ARBA" id="ARBA00007333"/>
    </source>
</evidence>
<comment type="caution">
    <text evidence="17">The sequence shown here is derived from an EMBL/GenBank/DDBJ whole genome shotgun (WGS) entry which is preliminary data.</text>
</comment>
<evidence type="ECO:0000256" key="9">
    <source>
        <dbReference type="ARBA" id="ARBA00023128"/>
    </source>
</evidence>
<protein>
    <recommendedName>
        <fullName evidence="14 15">ATP synthase F(0) complex subunit e, mitochondrial</fullName>
    </recommendedName>
</protein>
<dbReference type="EMBL" id="JASPKZ010008385">
    <property type="protein sequence ID" value="KAJ9579578.1"/>
    <property type="molecule type" value="Genomic_DNA"/>
</dbReference>
<keyword evidence="6 15" id="KW-0999">Mitochondrion inner membrane</keyword>
<evidence type="ECO:0000256" key="15">
    <source>
        <dbReference type="RuleBase" id="RU367005"/>
    </source>
</evidence>
<comment type="subunit">
    <text evidence="13">Component of the ATP synthase complex composed at least of ATP5F1A/subunit alpha, ATP5F1B/subunit beta, ATP5MC1/subunit c (homooctomer), MT-ATP6/subunit a, MT-ATP8/subunit 8, ATP5ME/subunit e, ATP5MF/subunit f, ATP5MG/subunit g, ATP5MK/subunit k, ATP5MJ/subunit j, ATP5F1C/subunit gamma, ATP5F1D/subunit delta, ATP5F1E/subunit epsilon, ATP5PF/subunit F6, ATP5PB/subunit b, ATP5PD/subunit d, ATP5PO/subunit OSCP. ATP synthase complex consists of a soluble F(1) head domain (subunits alpha(3) and beta(3)) - the catalytic core - and a membrane F(0) domain - the membrane proton channel (subunits c, a, 8, e, f, g, k and j). These two domains are linked by a central stalk (subunits gamma, delta, and epsilon) rotating inside the F1 region and a stationary peripheral stalk (subunits F6, b, d, and OSCP).</text>
</comment>
<dbReference type="GO" id="GO:0045259">
    <property type="term" value="C:proton-transporting ATP synthase complex"/>
    <property type="evidence" value="ECO:0007669"/>
    <property type="project" value="UniProtKB-UniRule"/>
</dbReference>
<feature type="coiled-coil region" evidence="16">
    <location>
        <begin position="39"/>
        <end position="76"/>
    </location>
</feature>
<dbReference type="PANTHER" id="PTHR12427">
    <property type="entry name" value="ATP SYNTHASE E CHAIN, MITOCHONDRIAL"/>
    <property type="match status" value="1"/>
</dbReference>
<evidence type="ECO:0000256" key="1">
    <source>
        <dbReference type="ARBA" id="ARBA00004273"/>
    </source>
</evidence>
<evidence type="ECO:0000256" key="16">
    <source>
        <dbReference type="SAM" id="Coils"/>
    </source>
</evidence>
<proteinExistence type="inferred from homology"/>
<sequence>MADLAAPLRVSPFIRFSRWSLLLAGIAYGAIRHGSLSRKEAAIREVETKQKAIRDAKLAEEKKRLAKLELDDLAKMAGVPPEP</sequence>
<dbReference type="PANTHER" id="PTHR12427:SF1">
    <property type="entry name" value="ATP SYNTHASE SUBUNIT E, MITOCHONDRIAL"/>
    <property type="match status" value="1"/>
</dbReference>
<evidence type="ECO:0000256" key="12">
    <source>
        <dbReference type="ARBA" id="ARBA00057306"/>
    </source>
</evidence>
<reference evidence="17" key="1">
    <citation type="journal article" date="2023" name="IScience">
        <title>Live-bearing cockroach genome reveals convergent evolutionary mechanisms linked to viviparity in insects and beyond.</title>
        <authorList>
            <person name="Fouks B."/>
            <person name="Harrison M.C."/>
            <person name="Mikhailova A.A."/>
            <person name="Marchal E."/>
            <person name="English S."/>
            <person name="Carruthers M."/>
            <person name="Jennings E.C."/>
            <person name="Chiamaka E.L."/>
            <person name="Frigard R.A."/>
            <person name="Pippel M."/>
            <person name="Attardo G.M."/>
            <person name="Benoit J.B."/>
            <person name="Bornberg-Bauer E."/>
            <person name="Tobe S.S."/>
        </authorList>
    </citation>
    <scope>NUCLEOTIDE SEQUENCE</scope>
    <source>
        <strain evidence="17">Stay&amp;Tobe</strain>
    </source>
</reference>
<organism evidence="17 18">
    <name type="scientific">Diploptera punctata</name>
    <name type="common">Pacific beetle cockroach</name>
    <dbReference type="NCBI Taxonomy" id="6984"/>
    <lineage>
        <taxon>Eukaryota</taxon>
        <taxon>Metazoa</taxon>
        <taxon>Ecdysozoa</taxon>
        <taxon>Arthropoda</taxon>
        <taxon>Hexapoda</taxon>
        <taxon>Insecta</taxon>
        <taxon>Pterygota</taxon>
        <taxon>Neoptera</taxon>
        <taxon>Polyneoptera</taxon>
        <taxon>Dictyoptera</taxon>
        <taxon>Blattodea</taxon>
        <taxon>Blaberoidea</taxon>
        <taxon>Blaberidae</taxon>
        <taxon>Diplopterinae</taxon>
        <taxon>Diploptera</taxon>
    </lineage>
</organism>
<name>A0AAD7ZGJ9_DIPPU</name>
<keyword evidence="10" id="KW-0472">Membrane</keyword>
<dbReference type="Proteomes" id="UP001233999">
    <property type="component" value="Unassembled WGS sequence"/>
</dbReference>
<evidence type="ECO:0000256" key="4">
    <source>
        <dbReference type="ARBA" id="ARBA00022547"/>
    </source>
</evidence>
<keyword evidence="11 15" id="KW-0066">ATP synthesis</keyword>
<evidence type="ECO:0000256" key="7">
    <source>
        <dbReference type="ARBA" id="ARBA00022990"/>
    </source>
</evidence>
<dbReference type="GO" id="GO:0005743">
    <property type="term" value="C:mitochondrial inner membrane"/>
    <property type="evidence" value="ECO:0007669"/>
    <property type="project" value="UniProtKB-SubCell"/>
</dbReference>
<keyword evidence="5 15" id="KW-0375">Hydrogen ion transport</keyword>
<evidence type="ECO:0000256" key="5">
    <source>
        <dbReference type="ARBA" id="ARBA00022781"/>
    </source>
</evidence>
<comment type="subunit">
    <text evidence="15">F-type ATPases have 2 components, CF(1) - the catalytic core - and CF(0) - the membrane proton channel. CF(1) and CF(0) have multiple subunits.</text>
</comment>
<evidence type="ECO:0000256" key="14">
    <source>
        <dbReference type="ARBA" id="ARBA00074682"/>
    </source>
</evidence>
<evidence type="ECO:0000256" key="13">
    <source>
        <dbReference type="ARBA" id="ARBA00064647"/>
    </source>
</evidence>
<reference evidence="17" key="2">
    <citation type="submission" date="2023-05" db="EMBL/GenBank/DDBJ databases">
        <authorList>
            <person name="Fouks B."/>
        </authorList>
    </citation>
    <scope>NUCLEOTIDE SEQUENCE</scope>
    <source>
        <strain evidence="17">Stay&amp;Tobe</strain>
        <tissue evidence="17">Testes</tissue>
    </source>
</reference>
<evidence type="ECO:0000256" key="3">
    <source>
        <dbReference type="ARBA" id="ARBA00022448"/>
    </source>
</evidence>
<dbReference type="GO" id="GO:0015986">
    <property type="term" value="P:proton motive force-driven ATP synthesis"/>
    <property type="evidence" value="ECO:0007669"/>
    <property type="project" value="InterPro"/>
</dbReference>
<keyword evidence="9 15" id="KW-0496">Mitochondrion</keyword>
<comment type="function">
    <text evidence="12 15">Subunit e, of the mitochondrial membrane ATP synthase complex (F(1)F(0) ATP synthase or Complex V) that produces ATP from ADP in the presence of a proton gradient across the membrane which is generated by electron transport complexes of the respiratory chain. ATP synthase complex consist of a soluble F(1) head domain - the catalytic core - and a membrane F(1) domain - the membrane proton channel. These two domains are linked by a central stalk rotating inside the F(1) region and a stationary peripheral stalk. During catalysis, ATP synthesis in the catalytic domain of F(1) is coupled via a rotary mechanism of the central stalk subunits to proton translocation. In vivo, can only synthesize ATP although its ATP hydrolase activity can be activated artificially in vitro. Part of the complex F(0) domain.</text>
</comment>
<evidence type="ECO:0000256" key="11">
    <source>
        <dbReference type="ARBA" id="ARBA00023310"/>
    </source>
</evidence>
<keyword evidence="7" id="KW-0007">Acetylation</keyword>
<comment type="similarity">
    <text evidence="2 15">Belongs to the ATPase e subunit family.</text>
</comment>
<comment type="subcellular location">
    <subcellularLocation>
        <location evidence="1 15">Mitochondrion inner membrane</location>
    </subcellularLocation>
</comment>
<evidence type="ECO:0000256" key="8">
    <source>
        <dbReference type="ARBA" id="ARBA00023065"/>
    </source>
</evidence>
<keyword evidence="16" id="KW-0175">Coiled coil</keyword>
<evidence type="ECO:0000313" key="18">
    <source>
        <dbReference type="Proteomes" id="UP001233999"/>
    </source>
</evidence>
<gene>
    <name evidence="17" type="ORF">L9F63_004763</name>
</gene>
<accession>A0AAD7ZGJ9</accession>
<dbReference type="GO" id="GO:0015078">
    <property type="term" value="F:proton transmembrane transporter activity"/>
    <property type="evidence" value="ECO:0007669"/>
    <property type="project" value="InterPro"/>
</dbReference>
<keyword evidence="8 15" id="KW-0406">Ion transport</keyword>
<keyword evidence="3 15" id="KW-0813">Transport</keyword>
<dbReference type="AlphaFoldDB" id="A0AAD7ZGJ9"/>
<keyword evidence="4 15" id="KW-0138">CF(0)</keyword>
<keyword evidence="18" id="KW-1185">Reference proteome</keyword>
<dbReference type="InterPro" id="IPR008386">
    <property type="entry name" value="ATP_synth_F0_esu_mt"/>
</dbReference>
<evidence type="ECO:0000313" key="17">
    <source>
        <dbReference type="EMBL" id="KAJ9579578.1"/>
    </source>
</evidence>
<evidence type="ECO:0000256" key="10">
    <source>
        <dbReference type="ARBA" id="ARBA00023136"/>
    </source>
</evidence>
<dbReference type="Pfam" id="PF05680">
    <property type="entry name" value="ATP-synt_E"/>
    <property type="match status" value="1"/>
</dbReference>